<comment type="similarity">
    <text evidence="1">Belongs to the MecA family.</text>
</comment>
<dbReference type="Pfam" id="PF05389">
    <property type="entry name" value="MecA"/>
    <property type="match status" value="1"/>
</dbReference>
<dbReference type="Gene3D" id="3.30.70.1950">
    <property type="match status" value="1"/>
</dbReference>
<dbReference type="InterPro" id="IPR008681">
    <property type="entry name" value="Neg-reg_MecA"/>
</dbReference>
<reference evidence="2 3" key="1">
    <citation type="submission" date="2017-05" db="EMBL/GenBank/DDBJ databases">
        <authorList>
            <person name="Varghese N."/>
            <person name="Submissions S."/>
        </authorList>
    </citation>
    <scope>NUCLEOTIDE SEQUENCE [LARGE SCALE GENOMIC DNA]</scope>
    <source>
        <strain evidence="2 3">DSM 45474</strain>
    </source>
</reference>
<dbReference type="Proteomes" id="UP000315636">
    <property type="component" value="Unassembled WGS sequence"/>
</dbReference>
<dbReference type="EMBL" id="FXTI01000001">
    <property type="protein sequence ID" value="SMO41899.1"/>
    <property type="molecule type" value="Genomic_DNA"/>
</dbReference>
<protein>
    <submittedName>
        <fullName evidence="2">Adapter protein MecA 1/2</fullName>
    </submittedName>
</protein>
<name>A0A521B487_9BACL</name>
<keyword evidence="3" id="KW-1185">Reference proteome</keyword>
<dbReference type="PANTHER" id="PTHR39161">
    <property type="entry name" value="ADAPTER PROTEIN MECA"/>
    <property type="match status" value="1"/>
</dbReference>
<dbReference type="PIRSF" id="PIRSF029008">
    <property type="entry name" value="MecA"/>
    <property type="match status" value="1"/>
</dbReference>
<organism evidence="2 3">
    <name type="scientific">Melghirimyces algeriensis</name>
    <dbReference type="NCBI Taxonomy" id="910412"/>
    <lineage>
        <taxon>Bacteria</taxon>
        <taxon>Bacillati</taxon>
        <taxon>Bacillota</taxon>
        <taxon>Bacilli</taxon>
        <taxon>Bacillales</taxon>
        <taxon>Thermoactinomycetaceae</taxon>
        <taxon>Melghirimyces</taxon>
    </lineage>
</organism>
<dbReference type="PANTHER" id="PTHR39161:SF2">
    <property type="entry name" value="ADAPTER PROTEIN MECA 2"/>
    <property type="match status" value="1"/>
</dbReference>
<dbReference type="AlphaFoldDB" id="A0A521B487"/>
<accession>A0A521B487</accession>
<sequence>MRVERLSQDKIRFFLSMDDLMERGIEKEDIWRDIPKVHELFNDMMEQAYQELDFEISGPVAVEVFALPAQGMVVVVTRGRLPSPNELDELDGDDMYELEVTLEESDQVIFQFHDFEHLVQAGHRVQPLIGSVGRVYAYRGQYFLVLDTDMENQTLQKGIAVLSEFGEASTVTEHVLKEYGKTIWAQEATGGITRYFS</sequence>
<proteinExistence type="inferred from homology"/>
<evidence type="ECO:0000256" key="1">
    <source>
        <dbReference type="ARBA" id="ARBA00005397"/>
    </source>
</evidence>
<dbReference type="RefSeq" id="WP_142504204.1">
    <property type="nucleotide sequence ID" value="NZ_FXTI01000001.1"/>
</dbReference>
<evidence type="ECO:0000313" key="3">
    <source>
        <dbReference type="Proteomes" id="UP000315636"/>
    </source>
</evidence>
<gene>
    <name evidence="2" type="ORF">SAMN06264849_101541</name>
</gene>
<dbReference type="OrthoDB" id="2085234at2"/>
<dbReference type="InterPro" id="IPR038471">
    <property type="entry name" value="MecA_C_sf"/>
</dbReference>
<dbReference type="NCBIfam" id="NF002781">
    <property type="entry name" value="PRK02899.1"/>
    <property type="match status" value="1"/>
</dbReference>
<evidence type="ECO:0000313" key="2">
    <source>
        <dbReference type="EMBL" id="SMO41899.1"/>
    </source>
</evidence>